<evidence type="ECO:0000313" key="2">
    <source>
        <dbReference type="Proteomes" id="UP000835242"/>
    </source>
</evidence>
<evidence type="ECO:0000313" key="1">
    <source>
        <dbReference type="EMBL" id="CAE6836118.1"/>
    </source>
</evidence>
<accession>A0AAU9I6N2</accession>
<reference evidence="1 2" key="1">
    <citation type="submission" date="2021-02" db="EMBL/GenBank/DDBJ databases">
        <authorList>
            <person name="Pothier F. J."/>
        </authorList>
    </citation>
    <scope>NUCLEOTIDE SEQUENCE [LARGE SCALE GENOMIC DNA]</scope>
    <source>
        <strain evidence="1 2">1314c</strain>
    </source>
</reference>
<dbReference type="EMBL" id="HG992337">
    <property type="protein sequence ID" value="CAE6836142.1"/>
    <property type="molecule type" value="Genomic_DNA"/>
</dbReference>
<protein>
    <submittedName>
        <fullName evidence="1">Uncharacterized protein</fullName>
    </submittedName>
</protein>
<gene>
    <name evidence="1" type="ORF">XA1314C_37050</name>
</gene>
<sequence>MRQAFVESANMDNTPPPSLFEQLRQRLACASEPLEALNQFEAELLYAFPAEATVIVELVASWGHRLGVLTCDDLEGYI</sequence>
<name>A0AAU9I6N2_9XANT</name>
<dbReference type="Proteomes" id="UP000835242">
    <property type="component" value="Chromosome"/>
</dbReference>
<dbReference type="AlphaFoldDB" id="A0AAU9I6N2"/>
<organism evidence="1 2">
    <name type="scientific">Xanthomonas arboricola</name>
    <dbReference type="NCBI Taxonomy" id="56448"/>
    <lineage>
        <taxon>Bacteria</taxon>
        <taxon>Pseudomonadati</taxon>
        <taxon>Pseudomonadota</taxon>
        <taxon>Gammaproteobacteria</taxon>
        <taxon>Lysobacterales</taxon>
        <taxon>Lysobacteraceae</taxon>
        <taxon>Xanthomonas</taxon>
    </lineage>
</organism>
<dbReference type="EMBL" id="HG992337">
    <property type="protein sequence ID" value="CAE6836118.1"/>
    <property type="molecule type" value="Genomic_DNA"/>
</dbReference>
<proteinExistence type="predicted"/>